<dbReference type="Proteomes" id="UP001515480">
    <property type="component" value="Unassembled WGS sequence"/>
</dbReference>
<sequence length="129" mass="14815">MMRTACSRLHDMHAHRVFMIWCMLMCLKVLKKTKKRARQGGARGEGLVKQMVKAKERADFHAVVVSTLSEPGKPHGKIIDNWRLPLYLEEKDKKSANAAKGVFYKLFSDRTTHCKITPCDVYELVNLLL</sequence>
<reference evidence="1 2" key="1">
    <citation type="journal article" date="2024" name="Science">
        <title>Giant polyketide synthase enzymes in the biosynthesis of giant marine polyether toxins.</title>
        <authorList>
            <person name="Fallon T.R."/>
            <person name="Shende V.V."/>
            <person name="Wierzbicki I.H."/>
            <person name="Pendleton A.L."/>
            <person name="Watervoot N.F."/>
            <person name="Auber R.P."/>
            <person name="Gonzalez D.J."/>
            <person name="Wisecaver J.H."/>
            <person name="Moore B.S."/>
        </authorList>
    </citation>
    <scope>NUCLEOTIDE SEQUENCE [LARGE SCALE GENOMIC DNA]</scope>
    <source>
        <strain evidence="1 2">12B1</strain>
    </source>
</reference>
<keyword evidence="2" id="KW-1185">Reference proteome</keyword>
<protein>
    <submittedName>
        <fullName evidence="1">Uncharacterized protein</fullName>
    </submittedName>
</protein>
<accession>A0AB34KCX8</accession>
<name>A0AB34KCX8_PRYPA</name>
<dbReference type="EMBL" id="JBGBPQ010000001">
    <property type="protein sequence ID" value="KAL1530305.1"/>
    <property type="molecule type" value="Genomic_DNA"/>
</dbReference>
<evidence type="ECO:0000313" key="1">
    <source>
        <dbReference type="EMBL" id="KAL1530305.1"/>
    </source>
</evidence>
<gene>
    <name evidence="1" type="ORF">AB1Y20_001215</name>
</gene>
<comment type="caution">
    <text evidence="1">The sequence shown here is derived from an EMBL/GenBank/DDBJ whole genome shotgun (WGS) entry which is preliminary data.</text>
</comment>
<proteinExistence type="predicted"/>
<evidence type="ECO:0000313" key="2">
    <source>
        <dbReference type="Proteomes" id="UP001515480"/>
    </source>
</evidence>
<dbReference type="AlphaFoldDB" id="A0AB34KCX8"/>
<organism evidence="1 2">
    <name type="scientific">Prymnesium parvum</name>
    <name type="common">Toxic golden alga</name>
    <dbReference type="NCBI Taxonomy" id="97485"/>
    <lineage>
        <taxon>Eukaryota</taxon>
        <taxon>Haptista</taxon>
        <taxon>Haptophyta</taxon>
        <taxon>Prymnesiophyceae</taxon>
        <taxon>Prymnesiales</taxon>
        <taxon>Prymnesiaceae</taxon>
        <taxon>Prymnesium</taxon>
    </lineage>
</organism>